<dbReference type="EMBL" id="MH078572">
    <property type="protein sequence ID" value="AVP40355.1"/>
    <property type="molecule type" value="Genomic_DNA"/>
</dbReference>
<dbReference type="RefSeq" id="YP_009799618.1">
    <property type="nucleotide sequence ID" value="NC_047945.1"/>
</dbReference>
<dbReference type="GeneID" id="54990107"/>
<evidence type="ECO:0000313" key="2">
    <source>
        <dbReference type="Proteomes" id="UP000241797"/>
    </source>
</evidence>
<proteinExistence type="predicted"/>
<reference evidence="1 2" key="1">
    <citation type="submission" date="2018-03" db="EMBL/GenBank/DDBJ databases">
        <title>Isolation, the biological characteristics and genomics of two new strains of lysate Staphylococcus aureus phage.</title>
        <authorList>
            <person name="Jin X."/>
            <person name="Zhang C."/>
        </authorList>
    </citation>
    <scope>NUCLEOTIDE SEQUENCE [LARGE SCALE GENOMIC DNA]</scope>
</reference>
<keyword evidence="2" id="KW-1185">Reference proteome</keyword>
<protein>
    <submittedName>
        <fullName evidence="1">Uncharacterized protein</fullName>
    </submittedName>
</protein>
<dbReference type="Proteomes" id="UP000241797">
    <property type="component" value="Segment"/>
</dbReference>
<accession>A0A2P1MXS2</accession>
<sequence length="97" mass="11492">MVRITETGVSKEEQETVCVWDALNSCWLIESSTRKHITKILKQYPQAEIIEQYENGTPTYIRVKLEEDLISFRKPVKKETREQMSKLAQERFSKKDK</sequence>
<organism evidence="1 2">
    <name type="scientific">Staphylococcus phage phiSA_BS1</name>
    <dbReference type="NCBI Taxonomy" id="2126734"/>
    <lineage>
        <taxon>Viruses</taxon>
        <taxon>Duplodnaviria</taxon>
        <taxon>Heunggongvirae</taxon>
        <taxon>Uroviricota</taxon>
        <taxon>Caudoviricetes</taxon>
        <taxon>Herelleviridae</taxon>
        <taxon>Twortvirinae</taxon>
        <taxon>Baoshanvirus</taxon>
        <taxon>Baoshanvirus BS1</taxon>
    </lineage>
</organism>
<name>A0A2P1MXS2_9CAUD</name>
<dbReference type="KEGG" id="vg:54990107"/>
<evidence type="ECO:0000313" key="1">
    <source>
        <dbReference type="EMBL" id="AVP40355.1"/>
    </source>
</evidence>